<dbReference type="OrthoDB" id="9806724at2"/>
<dbReference type="SUPFAM" id="SSF51905">
    <property type="entry name" value="FAD/NAD(P)-binding domain"/>
    <property type="match status" value="1"/>
</dbReference>
<dbReference type="PIRSF" id="PIRSF000171">
    <property type="entry name" value="SDHA_APRA_LASPO"/>
    <property type="match status" value="1"/>
</dbReference>
<evidence type="ECO:0000313" key="6">
    <source>
        <dbReference type="Proteomes" id="UP000192569"/>
    </source>
</evidence>
<dbReference type="SUPFAM" id="SSF46977">
    <property type="entry name" value="Succinate dehydrogenase/fumarate reductase flavoprotein C-terminal domain"/>
    <property type="match status" value="1"/>
</dbReference>
<dbReference type="InterPro" id="IPR015939">
    <property type="entry name" value="Fum_Rdtase/Succ_DH_flav-like_C"/>
</dbReference>
<dbReference type="GO" id="GO:0033765">
    <property type="term" value="F:steroid dehydrogenase activity, acting on the CH-CH group of donors"/>
    <property type="evidence" value="ECO:0007669"/>
    <property type="project" value="UniProtKB-ARBA"/>
</dbReference>
<dbReference type="Gene3D" id="3.50.50.60">
    <property type="entry name" value="FAD/NAD(P)-binding domain"/>
    <property type="match status" value="1"/>
</dbReference>
<dbReference type="Pfam" id="PF00890">
    <property type="entry name" value="FAD_binding_2"/>
    <property type="match status" value="1"/>
</dbReference>
<dbReference type="EMBL" id="LT838272">
    <property type="protein sequence ID" value="SMB93616.1"/>
    <property type="molecule type" value="Genomic_DNA"/>
</dbReference>
<feature type="domain" description="FAD-dependent oxidoreductase 2 FAD-binding" evidence="3">
    <location>
        <begin position="2"/>
        <end position="349"/>
    </location>
</feature>
<evidence type="ECO:0000256" key="1">
    <source>
        <dbReference type="ARBA" id="ARBA00022630"/>
    </source>
</evidence>
<protein>
    <submittedName>
        <fullName evidence="5">Succinate dehydrogenase/fumarate reductase, flavoprotein subunit</fullName>
    </submittedName>
</protein>
<organism evidence="5 6">
    <name type="scientific">Thermanaeromonas toyohensis ToBE</name>
    <dbReference type="NCBI Taxonomy" id="698762"/>
    <lineage>
        <taxon>Bacteria</taxon>
        <taxon>Bacillati</taxon>
        <taxon>Bacillota</taxon>
        <taxon>Clostridia</taxon>
        <taxon>Neomoorellales</taxon>
        <taxon>Neomoorellaceae</taxon>
        <taxon>Thermanaeromonas</taxon>
    </lineage>
</organism>
<keyword evidence="1" id="KW-0285">Flavoprotein</keyword>
<dbReference type="InterPro" id="IPR036188">
    <property type="entry name" value="FAD/NAD-bd_sf"/>
</dbReference>
<proteinExistence type="predicted"/>
<dbReference type="PANTHER" id="PTHR11632">
    <property type="entry name" value="SUCCINATE DEHYDROGENASE 2 FLAVOPROTEIN SUBUNIT"/>
    <property type="match status" value="1"/>
</dbReference>
<dbReference type="AlphaFoldDB" id="A0A1W1VJX0"/>
<dbReference type="Proteomes" id="UP000192569">
    <property type="component" value="Chromosome I"/>
</dbReference>
<feature type="domain" description="Fumarate reductase/succinate dehydrogenase flavoprotein-like C-terminal" evidence="4">
    <location>
        <begin position="419"/>
        <end position="493"/>
    </location>
</feature>
<keyword evidence="2" id="KW-0560">Oxidoreductase</keyword>
<evidence type="ECO:0000259" key="4">
    <source>
        <dbReference type="Pfam" id="PF02910"/>
    </source>
</evidence>
<reference evidence="5 6" key="1">
    <citation type="submission" date="2017-04" db="EMBL/GenBank/DDBJ databases">
        <authorList>
            <person name="Afonso C.L."/>
            <person name="Miller P.J."/>
            <person name="Scott M.A."/>
            <person name="Spackman E."/>
            <person name="Goraichik I."/>
            <person name="Dimitrov K.M."/>
            <person name="Suarez D.L."/>
            <person name="Swayne D.E."/>
        </authorList>
    </citation>
    <scope>NUCLEOTIDE SEQUENCE [LARGE SCALE GENOMIC DNA]</scope>
    <source>
        <strain evidence="5 6">ToBE</strain>
    </source>
</reference>
<sequence length="522" mass="57223">MAARFAALEKAKVVVLDKARAATSGPSAFAAGDILCWLPGEEPLEEWIEAYFQVGAGLNSREWLASLLDTNYRLILELDRQGFPFEKENGKFLRRSGRGPLVKCVLAPMYKFQEFSRELCLKLGVTFLDRVAVTKIIFSGGQPNGLIGFHVRTGDFIAIQAKAIILATGGCSFRGPFFGQNVVAGEGLRLGLEAGAKLAYMEYGNHYNVSLAAFNTYGQSKFMAHGGKYLNSLGQELPLKGASGNTIVKALVEEVKAGRGPIYMDLTGFRERELIEKLMPNLARLIARSGIDFYGIKHEVWPAFTGTSNAAAAGIWIDRKGMSTVPGLFAAGDTAAKGLVVGGCIGLSGISLAWALYTGFLAGKNAARYAKETPPLRISEEPSLEEEQNTIFTPLRHKEKQFIARDLLIKTSQLMSRVDISLIRSEERILTALKQIKESQQKLIESAARDPHELMIWYETLSTLTVAEAILLSALHRKETRGDFYREDYPEANPELESVLGVGKSGDSLVVTKLGKPEEGYR</sequence>
<dbReference type="STRING" id="698762.SAMN00808754_0886"/>
<dbReference type="InterPro" id="IPR003953">
    <property type="entry name" value="FAD-dep_OxRdtase_2_FAD-bd"/>
</dbReference>
<dbReference type="InterPro" id="IPR030664">
    <property type="entry name" value="SdhA/FrdA/AprA"/>
</dbReference>
<dbReference type="Gene3D" id="1.20.58.100">
    <property type="entry name" value="Fumarate reductase/succinate dehydrogenase flavoprotein-like, C-terminal domain"/>
    <property type="match status" value="1"/>
</dbReference>
<dbReference type="InterPro" id="IPR037099">
    <property type="entry name" value="Fum_R/Succ_DH_flav-like_C_sf"/>
</dbReference>
<name>A0A1W1VJX0_9FIRM</name>
<gene>
    <name evidence="5" type="ORF">SAMN00808754_0886</name>
</gene>
<accession>A0A1W1VJX0</accession>
<dbReference type="InterPro" id="IPR027477">
    <property type="entry name" value="Succ_DH/fumarate_Rdtase_cat_sf"/>
</dbReference>
<evidence type="ECO:0000256" key="2">
    <source>
        <dbReference type="ARBA" id="ARBA00023002"/>
    </source>
</evidence>
<keyword evidence="6" id="KW-1185">Reference proteome</keyword>
<dbReference type="Pfam" id="PF02910">
    <property type="entry name" value="Succ_DH_flav_C"/>
    <property type="match status" value="1"/>
</dbReference>
<dbReference type="Gene3D" id="3.90.700.10">
    <property type="entry name" value="Succinate dehydrogenase/fumarate reductase flavoprotein, catalytic domain"/>
    <property type="match status" value="1"/>
</dbReference>
<evidence type="ECO:0000313" key="5">
    <source>
        <dbReference type="EMBL" id="SMB93616.1"/>
    </source>
</evidence>
<evidence type="ECO:0000259" key="3">
    <source>
        <dbReference type="Pfam" id="PF00890"/>
    </source>
</evidence>
<dbReference type="PANTHER" id="PTHR11632:SF51">
    <property type="entry name" value="SUCCINATE DEHYDROGENASE [UBIQUINONE] FLAVOPROTEIN SUBUNIT, MITOCHONDRIAL"/>
    <property type="match status" value="1"/>
</dbReference>